<feature type="region of interest" description="Disordered" evidence="1">
    <location>
        <begin position="18"/>
        <end position="45"/>
    </location>
</feature>
<evidence type="ECO:0000256" key="1">
    <source>
        <dbReference type="SAM" id="MobiDB-lite"/>
    </source>
</evidence>
<proteinExistence type="predicted"/>
<sequence>MKPSLIIALSLSVAAACSSQPSPATPKASPEPAQPAAKKPLNKTDLGTLLKLTTRYAGQGDPTKASRYASLAVKQYPDQPDA</sequence>
<dbReference type="AlphaFoldDB" id="A0A382XV64"/>
<gene>
    <name evidence="2" type="ORF">METZ01_LOCUS427409</name>
</gene>
<evidence type="ECO:0000313" key="2">
    <source>
        <dbReference type="EMBL" id="SVD74555.1"/>
    </source>
</evidence>
<name>A0A382XV64_9ZZZZ</name>
<dbReference type="EMBL" id="UINC01170491">
    <property type="protein sequence ID" value="SVD74555.1"/>
    <property type="molecule type" value="Genomic_DNA"/>
</dbReference>
<dbReference type="PROSITE" id="PS51257">
    <property type="entry name" value="PROKAR_LIPOPROTEIN"/>
    <property type="match status" value="1"/>
</dbReference>
<organism evidence="2">
    <name type="scientific">marine metagenome</name>
    <dbReference type="NCBI Taxonomy" id="408172"/>
    <lineage>
        <taxon>unclassified sequences</taxon>
        <taxon>metagenomes</taxon>
        <taxon>ecological metagenomes</taxon>
    </lineage>
</organism>
<protein>
    <submittedName>
        <fullName evidence="2">Uncharacterized protein</fullName>
    </submittedName>
</protein>
<reference evidence="2" key="1">
    <citation type="submission" date="2018-05" db="EMBL/GenBank/DDBJ databases">
        <authorList>
            <person name="Lanie J.A."/>
            <person name="Ng W.-L."/>
            <person name="Kazmierczak K.M."/>
            <person name="Andrzejewski T.M."/>
            <person name="Davidsen T.M."/>
            <person name="Wayne K.J."/>
            <person name="Tettelin H."/>
            <person name="Glass J.I."/>
            <person name="Rusch D."/>
            <person name="Podicherti R."/>
            <person name="Tsui H.-C.T."/>
            <person name="Winkler M.E."/>
        </authorList>
    </citation>
    <scope>NUCLEOTIDE SEQUENCE</scope>
</reference>
<accession>A0A382XV64</accession>